<reference evidence="2" key="1">
    <citation type="journal article" date="2019" name="Int. J. Syst. Evol. Microbiol.">
        <title>The Global Catalogue of Microorganisms (GCM) 10K type strain sequencing project: providing services to taxonomists for standard genome sequencing and annotation.</title>
        <authorList>
            <consortium name="The Broad Institute Genomics Platform"/>
            <consortium name="The Broad Institute Genome Sequencing Center for Infectious Disease"/>
            <person name="Wu L."/>
            <person name="Ma J."/>
        </authorList>
    </citation>
    <scope>NUCLEOTIDE SEQUENCE [LARGE SCALE GENOMIC DNA]</scope>
    <source>
        <strain evidence="2">JCM 13813</strain>
    </source>
</reference>
<name>A0ABP5IPE5_9ACTN</name>
<gene>
    <name evidence="1" type="ORF">GCM10009726_13470</name>
</gene>
<organism evidence="1 2">
    <name type="scientific">Nocardioides furvisabuli</name>
    <dbReference type="NCBI Taxonomy" id="375542"/>
    <lineage>
        <taxon>Bacteria</taxon>
        <taxon>Bacillati</taxon>
        <taxon>Actinomycetota</taxon>
        <taxon>Actinomycetes</taxon>
        <taxon>Propionibacteriales</taxon>
        <taxon>Nocardioidaceae</taxon>
        <taxon>Nocardioides</taxon>
    </lineage>
</organism>
<accession>A0ABP5IPE5</accession>
<dbReference type="EMBL" id="BAAAMQ010000009">
    <property type="protein sequence ID" value="GAA2102496.1"/>
    <property type="molecule type" value="Genomic_DNA"/>
</dbReference>
<dbReference type="Proteomes" id="UP001501161">
    <property type="component" value="Unassembled WGS sequence"/>
</dbReference>
<keyword evidence="2" id="KW-1185">Reference proteome</keyword>
<evidence type="ECO:0000313" key="1">
    <source>
        <dbReference type="EMBL" id="GAA2102496.1"/>
    </source>
</evidence>
<sequence>MSTPLRVAAFVTAVVVAFAVAWGGGRLVGPVDTEPVPAHDRSEVDHDR</sequence>
<comment type="caution">
    <text evidence="1">The sequence shown here is derived from an EMBL/GenBank/DDBJ whole genome shotgun (WGS) entry which is preliminary data.</text>
</comment>
<protein>
    <submittedName>
        <fullName evidence="1">Uncharacterized protein</fullName>
    </submittedName>
</protein>
<dbReference type="RefSeq" id="WP_231250433.1">
    <property type="nucleotide sequence ID" value="NZ_BAAAMQ010000009.1"/>
</dbReference>
<evidence type="ECO:0000313" key="2">
    <source>
        <dbReference type="Proteomes" id="UP001501161"/>
    </source>
</evidence>
<proteinExistence type="predicted"/>